<gene>
    <name evidence="1" type="ORF">BscR1v2_002100</name>
</gene>
<sequence>MGAEMMGEGTLMLNMVNISQVETGARVTKGTLTVMGEAMISGTTMGLKVEGGSANVMGGKIEGTTVGAEVSGDGVLKVMGEAMIMVTGRNGTGLKVTGSGSATMMGGSIQGSGGVGSYGVKVDTSGTVTLMNVEVSRFETGVYVKKGVFKMTEGSITGNGAGSYGVRVGDGDVKLSEVEISKGVLLKIRVSYIFYGKVLQYNIRTSNVVF</sequence>
<proteinExistence type="predicted"/>
<dbReference type="EMBL" id="CP019789">
    <property type="protein sequence ID" value="AQX30165.1"/>
    <property type="molecule type" value="Genomic_DNA"/>
</dbReference>
<name>A0A1S6XNP1_BARSR</name>
<protein>
    <recommendedName>
        <fullName evidence="3">Right handed beta helix region</fullName>
    </recommendedName>
</protein>
<evidence type="ECO:0008006" key="3">
    <source>
        <dbReference type="Google" id="ProtNLM"/>
    </source>
</evidence>
<evidence type="ECO:0000313" key="1">
    <source>
        <dbReference type="EMBL" id="AQX30165.1"/>
    </source>
</evidence>
<accession>A0A1S6XNP1</accession>
<dbReference type="InterPro" id="IPR012332">
    <property type="entry name" value="Autotransporter_pectin_lyase_C"/>
</dbReference>
<reference evidence="2" key="1">
    <citation type="journal article" date="2017" name="Genome Biol. Evol.">
        <title>Evolutionary Dynamics of Pathoadaptation Revealed by Three Independent Acquisitions of the VirB/D4 Type IV Secretion System in Bartonella.</title>
        <authorList>
            <person name="Harms A."/>
            <person name="Segers F.H."/>
            <person name="Quebatte M."/>
            <person name="Mistl C."/>
            <person name="Manfredi P."/>
            <person name="Korner J."/>
            <person name="Chomel B.B."/>
            <person name="Kosoy M."/>
            <person name="Maruyama S."/>
            <person name="Engel P."/>
            <person name="Dehio C."/>
        </authorList>
    </citation>
    <scope>NUCLEOTIDE SEQUENCE [LARGE SCALE GENOMIC DNA]</scope>
    <source>
        <strain evidence="2">R1</strain>
    </source>
</reference>
<dbReference type="AlphaFoldDB" id="A0A1S6XNP1"/>
<dbReference type="Gene3D" id="2.160.20.20">
    <property type="match status" value="1"/>
</dbReference>
<evidence type="ECO:0000313" key="2">
    <source>
        <dbReference type="Proteomes" id="UP000190811"/>
    </source>
</evidence>
<dbReference type="Proteomes" id="UP000190811">
    <property type="component" value="Chromosome"/>
</dbReference>
<organism evidence="1 2">
    <name type="scientific">Bartonella schoenbuchensis (strain DSM 13525 / NCTC 13165 / R1)</name>
    <dbReference type="NCBI Taxonomy" id="687861"/>
    <lineage>
        <taxon>Bacteria</taxon>
        <taxon>Pseudomonadati</taxon>
        <taxon>Pseudomonadota</taxon>
        <taxon>Alphaproteobacteria</taxon>
        <taxon>Hyphomicrobiales</taxon>
        <taxon>Bartonellaceae</taxon>
        <taxon>Bartonella</taxon>
    </lineage>
</organism>
<dbReference type="STRING" id="687861.BscR1v2_002100"/>
<dbReference type="RefSeq" id="WP_153301962.1">
    <property type="nucleotide sequence ID" value="NZ_CP019789.1"/>
</dbReference>